<reference evidence="1" key="1">
    <citation type="submission" date="2014-11" db="EMBL/GenBank/DDBJ databases">
        <authorList>
            <person name="Amaro Gonzalez C."/>
        </authorList>
    </citation>
    <scope>NUCLEOTIDE SEQUENCE</scope>
</reference>
<dbReference type="AlphaFoldDB" id="A0A0E9V637"/>
<name>A0A0E9V637_ANGAN</name>
<reference evidence="1" key="2">
    <citation type="journal article" date="2015" name="Fish Shellfish Immunol.">
        <title>Early steps in the European eel (Anguilla anguilla)-Vibrio vulnificus interaction in the gills: Role of the RtxA13 toxin.</title>
        <authorList>
            <person name="Callol A."/>
            <person name="Pajuelo D."/>
            <person name="Ebbesson L."/>
            <person name="Teles M."/>
            <person name="MacKenzie S."/>
            <person name="Amaro C."/>
        </authorList>
    </citation>
    <scope>NUCLEOTIDE SEQUENCE</scope>
</reference>
<evidence type="ECO:0000313" key="1">
    <source>
        <dbReference type="EMBL" id="JAH73497.1"/>
    </source>
</evidence>
<proteinExistence type="predicted"/>
<accession>A0A0E9V637</accession>
<organism evidence="1">
    <name type="scientific">Anguilla anguilla</name>
    <name type="common">European freshwater eel</name>
    <name type="synonym">Muraena anguilla</name>
    <dbReference type="NCBI Taxonomy" id="7936"/>
    <lineage>
        <taxon>Eukaryota</taxon>
        <taxon>Metazoa</taxon>
        <taxon>Chordata</taxon>
        <taxon>Craniata</taxon>
        <taxon>Vertebrata</taxon>
        <taxon>Euteleostomi</taxon>
        <taxon>Actinopterygii</taxon>
        <taxon>Neopterygii</taxon>
        <taxon>Teleostei</taxon>
        <taxon>Anguilliformes</taxon>
        <taxon>Anguillidae</taxon>
        <taxon>Anguilla</taxon>
    </lineage>
</organism>
<protein>
    <submittedName>
        <fullName evidence="1">Uncharacterized protein</fullName>
    </submittedName>
</protein>
<sequence length="49" mass="5562">MLGSYEVYCSTGFSPETVLYPVTHTHTYSRFSKKAHWSGVRFGNDMQSA</sequence>
<dbReference type="EMBL" id="GBXM01035080">
    <property type="protein sequence ID" value="JAH73497.1"/>
    <property type="molecule type" value="Transcribed_RNA"/>
</dbReference>